<dbReference type="Gene3D" id="3.30.70.3290">
    <property type="match status" value="1"/>
</dbReference>
<dbReference type="InterPro" id="IPR009081">
    <property type="entry name" value="PP-bd_ACP"/>
</dbReference>
<dbReference type="CDD" id="cd00833">
    <property type="entry name" value="PKS"/>
    <property type="match status" value="1"/>
</dbReference>
<evidence type="ECO:0000259" key="8">
    <source>
        <dbReference type="PROSITE" id="PS52004"/>
    </source>
</evidence>
<dbReference type="Gene3D" id="3.40.50.720">
    <property type="entry name" value="NAD(P)-binding Rossmann-like Domain"/>
    <property type="match status" value="1"/>
</dbReference>
<dbReference type="Gene3D" id="1.10.1200.10">
    <property type="entry name" value="ACP-like"/>
    <property type="match status" value="1"/>
</dbReference>
<evidence type="ECO:0000256" key="1">
    <source>
        <dbReference type="ARBA" id="ARBA00006484"/>
    </source>
</evidence>
<dbReference type="Gene3D" id="3.40.47.10">
    <property type="match status" value="1"/>
</dbReference>
<evidence type="ECO:0000256" key="5">
    <source>
        <dbReference type="ARBA" id="ARBA00054155"/>
    </source>
</evidence>
<accession>A0A176S7N4</accession>
<proteinExistence type="inferred from homology"/>
<dbReference type="InterPro" id="IPR014043">
    <property type="entry name" value="Acyl_transferase_dom"/>
</dbReference>
<dbReference type="GO" id="GO:0004312">
    <property type="term" value="F:fatty acid synthase activity"/>
    <property type="evidence" value="ECO:0007669"/>
    <property type="project" value="TreeGrafter"/>
</dbReference>
<dbReference type="Pfam" id="PF08659">
    <property type="entry name" value="KR"/>
    <property type="match status" value="1"/>
</dbReference>
<evidence type="ECO:0000313" key="10">
    <source>
        <dbReference type="Proteomes" id="UP000076962"/>
    </source>
</evidence>
<keyword evidence="4" id="KW-0808">Transferase</keyword>
<dbReference type="SUPFAM" id="SSF47336">
    <property type="entry name" value="ACP-like"/>
    <property type="match status" value="1"/>
</dbReference>
<evidence type="ECO:0000256" key="2">
    <source>
        <dbReference type="ARBA" id="ARBA00022450"/>
    </source>
</evidence>
<dbReference type="SUPFAM" id="SSF55048">
    <property type="entry name" value="Probable ACP-binding domain of malonyl-CoA ACP transacylase"/>
    <property type="match status" value="1"/>
</dbReference>
<feature type="domain" description="Carrier" evidence="7">
    <location>
        <begin position="1343"/>
        <end position="1418"/>
    </location>
</feature>
<evidence type="ECO:0000256" key="3">
    <source>
        <dbReference type="ARBA" id="ARBA00022553"/>
    </source>
</evidence>
<dbReference type="Gene3D" id="3.40.366.10">
    <property type="entry name" value="Malonyl-Coenzyme A Acyl Carrier Protein, domain 2"/>
    <property type="match status" value="1"/>
</dbReference>
<dbReference type="FunFam" id="3.40.47.10:FF:000019">
    <property type="entry name" value="Polyketide synthase type I"/>
    <property type="match status" value="1"/>
</dbReference>
<name>A0A176S7N4_9GAMM</name>
<dbReference type="PATRIC" id="fig|1003181.4.peg.17"/>
<dbReference type="Pfam" id="PF00109">
    <property type="entry name" value="ketoacyl-synt"/>
    <property type="match status" value="1"/>
</dbReference>
<dbReference type="Pfam" id="PF00698">
    <property type="entry name" value="Acyl_transf_1"/>
    <property type="match status" value="1"/>
</dbReference>
<dbReference type="InterPro" id="IPR036736">
    <property type="entry name" value="ACP-like_sf"/>
</dbReference>
<evidence type="ECO:0000259" key="7">
    <source>
        <dbReference type="PROSITE" id="PS50075"/>
    </source>
</evidence>
<comment type="function">
    <text evidence="5">Involved in production of the polyketide antibiotic thailandamide.</text>
</comment>
<dbReference type="SUPFAM" id="SSF53901">
    <property type="entry name" value="Thiolase-like"/>
    <property type="match status" value="1"/>
</dbReference>
<dbReference type="InterPro" id="IPR016036">
    <property type="entry name" value="Malonyl_transacylase_ACP-bd"/>
</dbReference>
<dbReference type="PANTHER" id="PTHR43775:SF37">
    <property type="entry name" value="SI:DKEY-61P9.11"/>
    <property type="match status" value="1"/>
</dbReference>
<evidence type="ECO:0000256" key="6">
    <source>
        <dbReference type="SAM" id="MobiDB-lite"/>
    </source>
</evidence>
<dbReference type="GO" id="GO:0031177">
    <property type="term" value="F:phosphopantetheine binding"/>
    <property type="evidence" value="ECO:0007669"/>
    <property type="project" value="InterPro"/>
</dbReference>
<dbReference type="GO" id="GO:0006633">
    <property type="term" value="P:fatty acid biosynthetic process"/>
    <property type="evidence" value="ECO:0007669"/>
    <property type="project" value="TreeGrafter"/>
</dbReference>
<dbReference type="InterPro" id="IPR036291">
    <property type="entry name" value="NAD(P)-bd_dom_sf"/>
</dbReference>
<dbReference type="InterPro" id="IPR006162">
    <property type="entry name" value="Ppantetheine_attach_site"/>
</dbReference>
<comment type="similarity">
    <text evidence="1">Belongs to the short-chain dehydrogenases/reductases (SDR) family.</text>
</comment>
<dbReference type="InterPro" id="IPR050091">
    <property type="entry name" value="PKS_NRPS_Biosynth_Enz"/>
</dbReference>
<dbReference type="SUPFAM" id="SSF51735">
    <property type="entry name" value="NAD(P)-binding Rossmann-fold domains"/>
    <property type="match status" value="2"/>
</dbReference>
<dbReference type="InterPro" id="IPR049490">
    <property type="entry name" value="C883_1060-like_KR_N"/>
</dbReference>
<dbReference type="FunFam" id="3.40.366.10:FF:000002">
    <property type="entry name" value="Probable polyketide synthase 2"/>
    <property type="match status" value="1"/>
</dbReference>
<evidence type="ECO:0000313" key="9">
    <source>
        <dbReference type="EMBL" id="OAD24132.1"/>
    </source>
</evidence>
<dbReference type="InterPro" id="IPR001227">
    <property type="entry name" value="Ac_transferase_dom_sf"/>
</dbReference>
<keyword evidence="10" id="KW-1185">Reference proteome</keyword>
<evidence type="ECO:0000256" key="4">
    <source>
        <dbReference type="ARBA" id="ARBA00022679"/>
    </source>
</evidence>
<dbReference type="SMART" id="SM00823">
    <property type="entry name" value="PKS_PP"/>
    <property type="match status" value="1"/>
</dbReference>
<dbReference type="CDD" id="cd08955">
    <property type="entry name" value="KR_2_FAS_SDR_x"/>
    <property type="match status" value="1"/>
</dbReference>
<dbReference type="InterPro" id="IPR016035">
    <property type="entry name" value="Acyl_Trfase/lysoPLipase"/>
</dbReference>
<dbReference type="EMBL" id="LUTY01000002">
    <property type="protein sequence ID" value="OAD24132.1"/>
    <property type="molecule type" value="Genomic_DNA"/>
</dbReference>
<protein>
    <submittedName>
        <fullName evidence="9">Beta-ketoacyl synthase</fullName>
    </submittedName>
</protein>
<dbReference type="InterPro" id="IPR020806">
    <property type="entry name" value="PKS_PP-bd"/>
</dbReference>
<dbReference type="Pfam" id="PF21394">
    <property type="entry name" value="Beta-ketacyl_N"/>
    <property type="match status" value="1"/>
</dbReference>
<sequence>MDSFDAHFFGISPREAMSMDPQQRLLLEVSWNALENANLVPAQLSGSSTGVFVGISSMEYGALSLLTGDPDRIDAYYGTGGSLGVAAGRLSYVLGLTGPSLIVDTACSSSLVTTHLACQSLRLDECDLALVGGVNLIYGPETYINFSKARMLSPDGRCKTFDAAADGYGRGEGCGVIVLKRLSDAQRDGNNILAQIRGSAVNQDGPSGGLTVPNGPSQEKVIRQALDRSGIKPGQVSYIEAHGTGTVLGDPIEVNSLNNVFGSAHSRENPLIVGSVKSNIGHLESAAGIAGLIKVVLSLQHKEIPPHLHFKQPNPQIDWEEIPIVVPTSLQPWLVGERRIAGLSSFGFSGTNAHIIIEEAPPIQVQVSERERATLLLTLSAKTKNALADLASRYVDYFSQEETATIADICYTANVGRTHFENRLAVVGNSREEIKQKLSEYISNSAAINGINKTHEIGHTGKIAFLFTGQGSQYVGMGRQLYETQPSFRQTLDRCDEILHDYLSPPLLEVLYSSPDNQSKLDETAYTQPALFALEYALAELWQSWGIKPTYVMGHSVGEYVAACIAGVFSLEDGLKLIAERGRLMQALPQHGEMVSVFADEARVRAAIEPYTQKVSIAAINGPENIVISGQRDAINAIITTLEVDGISIKSLNVSHAFHSPLMEPMLSDFETIARKITFSPPKIDLISNLTGELATADITTPEYWCRHIRQPVRLATSLKTLYQQDDDVFVEIGPRPALLGLARQCLPEDVGVWLPSLWQGTDDWQQILQSLGTLYVRGTPIDWSGFDGDYQRHRVVLPTYPFQRQRYWLDIPVATTPNAQLQDWLYQVEWRQKIEALSVDCTSRANEQWLIFADSQGVGVQLSQLLQNQGAFYTLVLPGKAYKQIDEQTLKIDHTNPEHFQQLLETVSTKPARLRGIVHCWSLDTIATDKLTIEDLGPAGQLGCGSLLYLVQALGKANFSALSLWLVTQGAMPVAFSNSKDQTIINLAQSPLWGMGKVIALEHPEFNCVQIDLDPETKGEAQVLFDEINLKNQETQIAFRQNARYVPRLIHYRPQKNDNQVDFLFHADATYLITGGLGGLGLRVAQWMLEQGVQHIVLTGRCGASEEVQATVNQLEQSDAQIRVIKADVSRREDVERILETIKISMPPLRGIVHAAGVLDDGVLLQQTWERFSQVMAPKVAGTWNLHLLTQEMSLDFWVCFSSMASLLGSPAQGNYVVANTFMDALVHHRRALGLSGLSINWGPWAEVGMVAELRKHDQRRITAQGLGSIKRDEGLQILGEFLKQNVAQIGVLPIDWSLFLSQFYQGVESPFLEAVTITSPPSVTKSIQLINHIRNAASHEERYTLLVDYLRLQVAKSLGLSQPDIQQPLNHLGLDSLMAVELRNAIRTQLGVELMIGTFLTGASVSKLATEIELQLTTTENQTNQTQSQKSSDSEWIEGEI</sequence>
<dbReference type="Pfam" id="PF22621">
    <property type="entry name" value="CurL-like_PKS_C"/>
    <property type="match status" value="1"/>
</dbReference>
<dbReference type="InterPro" id="IPR016039">
    <property type="entry name" value="Thiolase-like"/>
</dbReference>
<dbReference type="Pfam" id="PF00550">
    <property type="entry name" value="PP-binding"/>
    <property type="match status" value="1"/>
</dbReference>
<dbReference type="InterPro" id="IPR057326">
    <property type="entry name" value="KR_dom"/>
</dbReference>
<dbReference type="Pfam" id="PF02801">
    <property type="entry name" value="Ketoacyl-synt_C"/>
    <property type="match status" value="1"/>
</dbReference>
<dbReference type="InterPro" id="IPR014030">
    <property type="entry name" value="Ketoacyl_synth_N"/>
</dbReference>
<reference evidence="9 10" key="1">
    <citation type="submission" date="2016-05" db="EMBL/GenBank/DDBJ databases">
        <title>Single-cell genome of chain-forming Candidatus Thiomargarita nelsonii and comparison to other large sulfur-oxidizing bacteria.</title>
        <authorList>
            <person name="Winkel M."/>
            <person name="Salman V."/>
            <person name="Woyke T."/>
            <person name="Schulz-Vogt H."/>
            <person name="Richter M."/>
            <person name="Flood B."/>
            <person name="Bailey J."/>
            <person name="Amann R."/>
            <person name="Mussmann M."/>
        </authorList>
    </citation>
    <scope>NUCLEOTIDE SEQUENCE [LARGE SCALE GENOMIC DNA]</scope>
    <source>
        <strain evidence="9 10">THI036</strain>
    </source>
</reference>
<keyword evidence="3" id="KW-0597">Phosphoprotein</keyword>
<gene>
    <name evidence="9" type="ORF">THIOM_000014</name>
</gene>
<dbReference type="SMART" id="SM00822">
    <property type="entry name" value="PKS_KR"/>
    <property type="match status" value="1"/>
</dbReference>
<dbReference type="Proteomes" id="UP000076962">
    <property type="component" value="Unassembled WGS sequence"/>
</dbReference>
<dbReference type="PROSITE" id="PS52004">
    <property type="entry name" value="KS3_2"/>
    <property type="match status" value="1"/>
</dbReference>
<dbReference type="PROSITE" id="PS00012">
    <property type="entry name" value="PHOSPHOPANTETHEINE"/>
    <property type="match status" value="1"/>
</dbReference>
<dbReference type="SUPFAM" id="SSF52151">
    <property type="entry name" value="FabD/lysophospholipase-like"/>
    <property type="match status" value="1"/>
</dbReference>
<dbReference type="InterPro" id="IPR014031">
    <property type="entry name" value="Ketoacyl_synth_C"/>
</dbReference>
<feature type="region of interest" description="Disordered" evidence="6">
    <location>
        <begin position="1422"/>
        <end position="1443"/>
    </location>
</feature>
<keyword evidence="2" id="KW-0596">Phosphopantetheine</keyword>
<comment type="caution">
    <text evidence="9">The sequence shown here is derived from an EMBL/GenBank/DDBJ whole genome shotgun (WGS) entry which is preliminary data.</text>
</comment>
<dbReference type="PROSITE" id="PS50075">
    <property type="entry name" value="CARRIER"/>
    <property type="match status" value="1"/>
</dbReference>
<organism evidence="9 10">
    <name type="scientific">Candidatus Thiomargarita nelsonii</name>
    <dbReference type="NCBI Taxonomy" id="1003181"/>
    <lineage>
        <taxon>Bacteria</taxon>
        <taxon>Pseudomonadati</taxon>
        <taxon>Pseudomonadota</taxon>
        <taxon>Gammaproteobacteria</taxon>
        <taxon>Thiotrichales</taxon>
        <taxon>Thiotrichaceae</taxon>
        <taxon>Thiomargarita</taxon>
    </lineage>
</organism>
<dbReference type="PANTHER" id="PTHR43775">
    <property type="entry name" value="FATTY ACID SYNTHASE"/>
    <property type="match status" value="1"/>
</dbReference>
<dbReference type="InterPro" id="IPR013968">
    <property type="entry name" value="PKS_KR"/>
</dbReference>
<dbReference type="InterPro" id="IPR020841">
    <property type="entry name" value="PKS_Beta-ketoAc_synthase_dom"/>
</dbReference>
<feature type="domain" description="Ketosynthase family 3 (KS3)" evidence="8">
    <location>
        <begin position="1"/>
        <end position="359"/>
    </location>
</feature>
<dbReference type="SMART" id="SM00825">
    <property type="entry name" value="PKS_KS"/>
    <property type="match status" value="1"/>
</dbReference>
<dbReference type="SMART" id="SM00827">
    <property type="entry name" value="PKS_AT"/>
    <property type="match status" value="1"/>
</dbReference>